<feature type="transmembrane region" description="Helical" evidence="1">
    <location>
        <begin position="67"/>
        <end position="87"/>
    </location>
</feature>
<dbReference type="Pfam" id="PF01569">
    <property type="entry name" value="PAP2"/>
    <property type="match status" value="1"/>
</dbReference>
<gene>
    <name evidence="3" type="ORF">I5Q84_07280</name>
</gene>
<protein>
    <submittedName>
        <fullName evidence="3">Phosphatase PAP2 family protein</fullName>
    </submittedName>
</protein>
<evidence type="ECO:0000256" key="1">
    <source>
        <dbReference type="SAM" id="Phobius"/>
    </source>
</evidence>
<organism evidence="3 4">
    <name type="scientific">Flavonifractor plautii</name>
    <name type="common">Fusobacterium plautii</name>
    <dbReference type="NCBI Taxonomy" id="292800"/>
    <lineage>
        <taxon>Bacteria</taxon>
        <taxon>Bacillati</taxon>
        <taxon>Bacillota</taxon>
        <taxon>Clostridia</taxon>
        <taxon>Eubacteriales</taxon>
        <taxon>Oscillospiraceae</taxon>
        <taxon>Flavonifractor</taxon>
    </lineage>
</organism>
<dbReference type="Proteomes" id="UP000595792">
    <property type="component" value="Chromosome"/>
</dbReference>
<feature type="transmembrane region" description="Helical" evidence="1">
    <location>
        <begin position="194"/>
        <end position="213"/>
    </location>
</feature>
<evidence type="ECO:0000259" key="2">
    <source>
        <dbReference type="SMART" id="SM00014"/>
    </source>
</evidence>
<sequence length="222" mass="23820">MKQKSTFFLAMSGLSFLLFGLLTTLVLLVDVRPVGPGGSAVGLASLNLFVLQYLGGSPFWYRLTEALGLTAILCAAGFALLGLLQLLQRRSFRQVDRRLRYMGGFYALVLAVYLLFEALPVSFRPILVNGKLEASYPSSHTVLVLCVMGTALLYLHSMEGRCPTRLLLGGACLLAMVLTVLGRLLSGVHWCTDVIGGVLVSSGLVLLYAAAVARLDISGHPS</sequence>
<feature type="transmembrane region" description="Helical" evidence="1">
    <location>
        <begin position="99"/>
        <end position="116"/>
    </location>
</feature>
<feature type="transmembrane region" description="Helical" evidence="1">
    <location>
        <begin position="136"/>
        <end position="155"/>
    </location>
</feature>
<reference evidence="3 4" key="1">
    <citation type="submission" date="2020-11" db="EMBL/GenBank/DDBJ databases">
        <title>Closed and high quality bacterial genomes of the OMM12 community.</title>
        <authorList>
            <person name="Marbouty M."/>
            <person name="Lamy-Besnier Q."/>
            <person name="Debarbieux L."/>
            <person name="Koszul R."/>
        </authorList>
    </citation>
    <scope>NUCLEOTIDE SEQUENCE [LARGE SCALE GENOMIC DNA]</scope>
    <source>
        <strain evidence="3 4">YL31</strain>
    </source>
</reference>
<dbReference type="RefSeq" id="WP_065533906.1">
    <property type="nucleotide sequence ID" value="NZ_CP015406.2"/>
</dbReference>
<dbReference type="InterPro" id="IPR036938">
    <property type="entry name" value="PAP2/HPO_sf"/>
</dbReference>
<dbReference type="InterPro" id="IPR000326">
    <property type="entry name" value="PAP2/HPO"/>
</dbReference>
<keyword evidence="1" id="KW-0472">Membrane</keyword>
<feature type="transmembrane region" description="Helical" evidence="1">
    <location>
        <begin position="167"/>
        <end position="188"/>
    </location>
</feature>
<dbReference type="SUPFAM" id="SSF48317">
    <property type="entry name" value="Acid phosphatase/Vanadium-dependent haloperoxidase"/>
    <property type="match status" value="1"/>
</dbReference>
<keyword evidence="1" id="KW-1133">Transmembrane helix</keyword>
<proteinExistence type="predicted"/>
<dbReference type="SMART" id="SM00014">
    <property type="entry name" value="acidPPc"/>
    <property type="match status" value="1"/>
</dbReference>
<accession>A0AAX1KNE8</accession>
<keyword evidence="1" id="KW-0812">Transmembrane</keyword>
<dbReference type="Gene3D" id="1.20.144.10">
    <property type="entry name" value="Phosphatidic acid phosphatase type 2/haloperoxidase"/>
    <property type="match status" value="1"/>
</dbReference>
<dbReference type="EMBL" id="CP065315">
    <property type="protein sequence ID" value="QQR07273.1"/>
    <property type="molecule type" value="Genomic_DNA"/>
</dbReference>
<feature type="domain" description="Phosphatidic acid phosphatase type 2/haloperoxidase" evidence="2">
    <location>
        <begin position="97"/>
        <end position="209"/>
    </location>
</feature>
<dbReference type="AlphaFoldDB" id="A0AAX1KNE8"/>
<evidence type="ECO:0000313" key="3">
    <source>
        <dbReference type="EMBL" id="QQR07273.1"/>
    </source>
</evidence>
<name>A0AAX1KNE8_FLAPL</name>
<evidence type="ECO:0000313" key="4">
    <source>
        <dbReference type="Proteomes" id="UP000595792"/>
    </source>
</evidence>
<dbReference type="KEGG" id="fpla:A4U99_01965"/>
<feature type="transmembrane region" description="Helical" evidence="1">
    <location>
        <begin position="6"/>
        <end position="29"/>
    </location>
</feature>